<sequence length="573" mass="64622">MGHLAIVLFQFLRRNLLLFIFIVLCLASVPWIQREWEHIQRIVDELPALQGAEKHVSERQVALVGAFGQHVRQLSGAPVRKLDAEIHAIDEDIRRLEREKVSILFAPVKGADSVAARLQKEAIRRVEIDLRYQARDYLVALRARAVVAGDRDAAVRKREQLRHVHLKAYQAYQLSRAQLAQVRRDAVWLGRIPYTAQYLRLKKLEKAEEVLLAANNRAYRNFLAQSNLIKGLPNPNALSAFQVDQKRLASATAVLRDRLQQAENLAAQNHVWQAYLAVRPVLPAALGVLLGWWLIPAAIRTGFYFVLAPLAARRPPIVIRKSDGNVVAAPLLNKTLGGDRSRISAVSQLVRLASEDEMLIRPDYCQSQPAGILVTTKLLFNWHHWLTSIAAHLWMLKRLRVTQEAEIVVSSTVDALDEIALVEIAPGESFVLQPRGLVGMVYKAGQRPTIRSHWRIGTMHAWLTFQLRYLAFEGPATLIVKGCRGVRLESAAASRAISQEATLGFSANAHYAIVRAEPFLPYLRGTQPLFYDKFDGHNACYLYEEVPRNAREDRQQHNPLQMLADATMKAFGI</sequence>
<dbReference type="RefSeq" id="WP_223469907.1">
    <property type="nucleotide sequence ID" value="NZ_JAFBIL020000008.1"/>
</dbReference>
<protein>
    <submittedName>
        <fullName evidence="2">Uncharacterized protein</fullName>
    </submittedName>
</protein>
<keyword evidence="1" id="KW-1133">Transmembrane helix</keyword>
<accession>A0ABS7SU10</accession>
<comment type="caution">
    <text evidence="2">The sequence shown here is derived from an EMBL/GenBank/DDBJ whole genome shotgun (WGS) entry which is preliminary data.</text>
</comment>
<feature type="transmembrane region" description="Helical" evidence="1">
    <location>
        <begin position="12"/>
        <end position="32"/>
    </location>
</feature>
<evidence type="ECO:0000256" key="1">
    <source>
        <dbReference type="SAM" id="Phobius"/>
    </source>
</evidence>
<keyword evidence="1" id="KW-0812">Transmembrane</keyword>
<proteinExistence type="predicted"/>
<gene>
    <name evidence="2" type="ORF">I4X03_019450</name>
</gene>
<dbReference type="EMBL" id="JAFBIL020000008">
    <property type="protein sequence ID" value="MBZ2209448.1"/>
    <property type="molecule type" value="Genomic_DNA"/>
</dbReference>
<evidence type="ECO:0000313" key="2">
    <source>
        <dbReference type="EMBL" id="MBZ2209448.1"/>
    </source>
</evidence>
<keyword evidence="1" id="KW-0472">Membrane</keyword>
<reference evidence="2 3" key="1">
    <citation type="submission" date="2021-01" db="EMBL/GenBank/DDBJ databases">
        <authorList>
            <person name="Ruan W."/>
            <person name="Khan S.A."/>
            <person name="Jeon C.O."/>
        </authorList>
    </citation>
    <scope>NUCLEOTIDE SEQUENCE [LARGE SCALE GENOMIC DNA]</scope>
    <source>
        <strain evidence="2 3">R798</strain>
    </source>
</reference>
<keyword evidence="3" id="KW-1185">Reference proteome</keyword>
<evidence type="ECO:0000313" key="3">
    <source>
        <dbReference type="Proteomes" id="UP000809349"/>
    </source>
</evidence>
<reference evidence="2 3" key="2">
    <citation type="submission" date="2021-08" db="EMBL/GenBank/DDBJ databases">
        <title>Massilia sp. R798.</title>
        <authorList>
            <person name="Baek J.H."/>
            <person name="Jung H.S."/>
            <person name="Kim K.R."/>
            <person name="Jeon C.O."/>
        </authorList>
    </citation>
    <scope>NUCLEOTIDE SEQUENCE [LARGE SCALE GENOMIC DNA]</scope>
    <source>
        <strain evidence="2 3">R798</strain>
    </source>
</reference>
<organism evidence="2 3">
    <name type="scientific">Massilia soli</name>
    <dbReference type="NCBI Taxonomy" id="2792854"/>
    <lineage>
        <taxon>Bacteria</taxon>
        <taxon>Pseudomonadati</taxon>
        <taxon>Pseudomonadota</taxon>
        <taxon>Betaproteobacteria</taxon>
        <taxon>Burkholderiales</taxon>
        <taxon>Oxalobacteraceae</taxon>
        <taxon>Telluria group</taxon>
        <taxon>Massilia</taxon>
    </lineage>
</organism>
<dbReference type="Proteomes" id="UP000809349">
    <property type="component" value="Unassembled WGS sequence"/>
</dbReference>
<name>A0ABS7SU10_9BURK</name>